<dbReference type="NCBIfam" id="TIGR00671">
    <property type="entry name" value="baf"/>
    <property type="match status" value="1"/>
</dbReference>
<dbReference type="GO" id="GO:0005524">
    <property type="term" value="F:ATP binding"/>
    <property type="evidence" value="ECO:0007669"/>
    <property type="project" value="UniProtKB-KW"/>
</dbReference>
<comment type="cofactor">
    <cofactor evidence="1">
        <name>K(+)</name>
        <dbReference type="ChEBI" id="CHEBI:29103"/>
    </cofactor>
</comment>
<evidence type="ECO:0000256" key="12">
    <source>
        <dbReference type="ARBA" id="ARBA00040883"/>
    </source>
</evidence>
<dbReference type="Gene3D" id="3.30.420.40">
    <property type="match status" value="1"/>
</dbReference>
<dbReference type="GO" id="GO:0004594">
    <property type="term" value="F:pantothenate kinase activity"/>
    <property type="evidence" value="ECO:0007669"/>
    <property type="project" value="InterPro"/>
</dbReference>
<dbReference type="InterPro" id="IPR043129">
    <property type="entry name" value="ATPase_NBD"/>
</dbReference>
<keyword evidence="4" id="KW-0963">Cytoplasm</keyword>
<evidence type="ECO:0000256" key="3">
    <source>
        <dbReference type="ARBA" id="ARBA00011738"/>
    </source>
</evidence>
<evidence type="ECO:0000256" key="5">
    <source>
        <dbReference type="ARBA" id="ARBA00022679"/>
    </source>
</evidence>
<evidence type="ECO:0000313" key="13">
    <source>
        <dbReference type="EMBL" id="MPN48204.1"/>
    </source>
</evidence>
<dbReference type="GO" id="GO:0005737">
    <property type="term" value="C:cytoplasm"/>
    <property type="evidence" value="ECO:0007669"/>
    <property type="project" value="UniProtKB-SubCell"/>
</dbReference>
<evidence type="ECO:0000256" key="9">
    <source>
        <dbReference type="ARBA" id="ARBA00022958"/>
    </source>
</evidence>
<dbReference type="GO" id="GO:0015937">
    <property type="term" value="P:coenzyme A biosynthetic process"/>
    <property type="evidence" value="ECO:0007669"/>
    <property type="project" value="UniProtKB-KW"/>
</dbReference>
<proteinExistence type="inferred from homology"/>
<organism evidence="13">
    <name type="scientific">bioreactor metagenome</name>
    <dbReference type="NCBI Taxonomy" id="1076179"/>
    <lineage>
        <taxon>unclassified sequences</taxon>
        <taxon>metagenomes</taxon>
        <taxon>ecological metagenomes</taxon>
    </lineage>
</organism>
<keyword evidence="6" id="KW-0547">Nucleotide-binding</keyword>
<keyword evidence="8" id="KW-0067">ATP-binding</keyword>
<comment type="caution">
    <text evidence="13">The sequence shown here is derived from an EMBL/GenBank/DDBJ whole genome shotgun (WGS) entry which is preliminary data.</text>
</comment>
<reference evidence="13" key="1">
    <citation type="submission" date="2019-08" db="EMBL/GenBank/DDBJ databases">
        <authorList>
            <person name="Kucharzyk K."/>
            <person name="Murdoch R.W."/>
            <person name="Higgins S."/>
            <person name="Loffler F."/>
        </authorList>
    </citation>
    <scope>NUCLEOTIDE SEQUENCE</scope>
</reference>
<evidence type="ECO:0000256" key="4">
    <source>
        <dbReference type="ARBA" id="ARBA00022490"/>
    </source>
</evidence>
<dbReference type="InterPro" id="IPR004619">
    <property type="entry name" value="Type_III_PanK"/>
</dbReference>
<evidence type="ECO:0000256" key="7">
    <source>
        <dbReference type="ARBA" id="ARBA00022777"/>
    </source>
</evidence>
<evidence type="ECO:0000256" key="10">
    <source>
        <dbReference type="ARBA" id="ARBA00022993"/>
    </source>
</evidence>
<evidence type="ECO:0000256" key="8">
    <source>
        <dbReference type="ARBA" id="ARBA00022840"/>
    </source>
</evidence>
<evidence type="ECO:0000256" key="2">
    <source>
        <dbReference type="ARBA" id="ARBA00004496"/>
    </source>
</evidence>
<evidence type="ECO:0000256" key="6">
    <source>
        <dbReference type="ARBA" id="ARBA00022741"/>
    </source>
</evidence>
<comment type="similarity">
    <text evidence="11">Belongs to the type III pantothenate kinase family.</text>
</comment>
<dbReference type="PANTHER" id="PTHR34265">
    <property type="entry name" value="TYPE III PANTOTHENATE KINASE"/>
    <property type="match status" value="1"/>
</dbReference>
<dbReference type="Pfam" id="PF03309">
    <property type="entry name" value="Pan_kinase"/>
    <property type="match status" value="1"/>
</dbReference>
<comment type="subcellular location">
    <subcellularLocation>
        <location evidence="2">Cytoplasm</location>
    </subcellularLocation>
</comment>
<comment type="subunit">
    <text evidence="3">Homodimer.</text>
</comment>
<evidence type="ECO:0000256" key="11">
    <source>
        <dbReference type="ARBA" id="ARBA00038036"/>
    </source>
</evidence>
<name>A0A645IIR5_9ZZZZ</name>
<dbReference type="EMBL" id="VSSQ01110313">
    <property type="protein sequence ID" value="MPN48204.1"/>
    <property type="molecule type" value="Genomic_DNA"/>
</dbReference>
<dbReference type="PANTHER" id="PTHR34265:SF1">
    <property type="entry name" value="TYPE III PANTOTHENATE KINASE"/>
    <property type="match status" value="1"/>
</dbReference>
<evidence type="ECO:0000256" key="1">
    <source>
        <dbReference type="ARBA" id="ARBA00001958"/>
    </source>
</evidence>
<keyword evidence="10" id="KW-0173">Coenzyme A biosynthesis</keyword>
<accession>A0A645IIR5</accession>
<dbReference type="SUPFAM" id="SSF53067">
    <property type="entry name" value="Actin-like ATPase domain"/>
    <property type="match status" value="2"/>
</dbReference>
<keyword evidence="5 13" id="KW-0808">Transferase</keyword>
<dbReference type="HAMAP" id="MF_01274">
    <property type="entry name" value="Pantothen_kinase_3"/>
    <property type="match status" value="1"/>
</dbReference>
<dbReference type="CDD" id="cd24015">
    <property type="entry name" value="ASKHA_NBD_PanK-III"/>
    <property type="match status" value="1"/>
</dbReference>
<gene>
    <name evidence="13" type="primary">coaX_46</name>
    <name evidence="13" type="ORF">SDC9_195809</name>
</gene>
<sequence>MCSIYFDQKPQFVNYRMKTGLTYRYDSPETLGTDRICNAVAAVHFYGSPCIVIDFGTATTFGAVSPENEFMGGIICPSLMVALNALVSKTAMLPNVEVEKPPFAIATNTAGAIQAGAIYGYVGQVEYLLRRMHNELGYKSHVVATGGMAHLIASETDFIDEVNQTLTLEGLNILYGLNN</sequence>
<keyword evidence="7 13" id="KW-0418">Kinase</keyword>
<dbReference type="AlphaFoldDB" id="A0A645IIR5"/>
<keyword evidence="9" id="KW-0630">Potassium</keyword>
<protein>
    <recommendedName>
        <fullName evidence="12">Type III pantothenate kinase</fullName>
    </recommendedName>
</protein>